<keyword evidence="5" id="KW-0808">Transferase</keyword>
<protein>
    <recommendedName>
        <fullName evidence="4">RING-type E3 ubiquitin transferase</fullName>
        <ecNumber evidence="4">2.3.2.27</ecNumber>
    </recommendedName>
</protein>
<feature type="domain" description="RING-type" evidence="15">
    <location>
        <begin position="24"/>
        <end position="66"/>
    </location>
</feature>
<dbReference type="InterPro" id="IPR044600">
    <property type="entry name" value="ATL1/ATL16-like"/>
</dbReference>
<dbReference type="KEGG" id="nta:107823147"/>
<organism evidence="16">
    <name type="scientific">Nicotiana tabacum</name>
    <name type="common">Common tobacco</name>
    <dbReference type="NCBI Taxonomy" id="4097"/>
    <lineage>
        <taxon>Eukaryota</taxon>
        <taxon>Viridiplantae</taxon>
        <taxon>Streptophyta</taxon>
        <taxon>Embryophyta</taxon>
        <taxon>Tracheophyta</taxon>
        <taxon>Spermatophyta</taxon>
        <taxon>Magnoliopsida</taxon>
        <taxon>eudicotyledons</taxon>
        <taxon>Gunneridae</taxon>
        <taxon>Pentapetalae</taxon>
        <taxon>asterids</taxon>
        <taxon>lamiids</taxon>
        <taxon>Solanales</taxon>
        <taxon>Solanaceae</taxon>
        <taxon>Nicotianoideae</taxon>
        <taxon>Nicotianeae</taxon>
        <taxon>Nicotiana</taxon>
    </lineage>
</organism>
<dbReference type="Pfam" id="PF13639">
    <property type="entry name" value="zf-RING_2"/>
    <property type="match status" value="1"/>
</dbReference>
<evidence type="ECO:0000256" key="6">
    <source>
        <dbReference type="ARBA" id="ARBA00022692"/>
    </source>
</evidence>
<evidence type="ECO:0000256" key="4">
    <source>
        <dbReference type="ARBA" id="ARBA00012483"/>
    </source>
</evidence>
<dbReference type="InterPro" id="IPR013083">
    <property type="entry name" value="Znf_RING/FYVE/PHD"/>
</dbReference>
<evidence type="ECO:0000256" key="9">
    <source>
        <dbReference type="ARBA" id="ARBA00022786"/>
    </source>
</evidence>
<sequence length="130" mass="14774">MHSLPINQFKKNEEQTRGNNTRDCANCLGEFEEGEWVKHLPNCPNALHVSCIDTWFQIHSSCPLCKSNAYNKLWTHLLVSHLRGPVRKCALCFCGNGLGWAIFAFAKKCSQLRTYQDRFCDGLVAFVTGH</sequence>
<evidence type="ECO:0000256" key="10">
    <source>
        <dbReference type="ARBA" id="ARBA00022833"/>
    </source>
</evidence>
<accession>A0A1S4CVT9</accession>
<dbReference type="PaxDb" id="4097-A0A1S4CVT9"/>
<name>A0A1S4CVT9_TOBAC</name>
<dbReference type="GO" id="GO:0008270">
    <property type="term" value="F:zinc ion binding"/>
    <property type="evidence" value="ECO:0007669"/>
    <property type="project" value="UniProtKB-KW"/>
</dbReference>
<dbReference type="Gene3D" id="3.30.40.10">
    <property type="entry name" value="Zinc/RING finger domain, C3HC4 (zinc finger)"/>
    <property type="match status" value="1"/>
</dbReference>
<evidence type="ECO:0000256" key="1">
    <source>
        <dbReference type="ARBA" id="ARBA00000900"/>
    </source>
</evidence>
<keyword evidence="7" id="KW-0479">Metal-binding</keyword>
<keyword evidence="10" id="KW-0862">Zinc</keyword>
<comment type="similarity">
    <text evidence="13">Belongs to the RING-type zinc finger family. ATL subfamily.</text>
</comment>
<dbReference type="GO" id="GO:0016020">
    <property type="term" value="C:membrane"/>
    <property type="evidence" value="ECO:0007669"/>
    <property type="project" value="UniProtKB-SubCell"/>
</dbReference>
<evidence type="ECO:0000256" key="8">
    <source>
        <dbReference type="ARBA" id="ARBA00022771"/>
    </source>
</evidence>
<dbReference type="OrthoDB" id="9984778at2759"/>
<dbReference type="InterPro" id="IPR001841">
    <property type="entry name" value="Znf_RING"/>
</dbReference>
<dbReference type="RefSeq" id="XP_016505231.1">
    <property type="nucleotide sequence ID" value="XM_016649745.1"/>
</dbReference>
<dbReference type="AlphaFoldDB" id="A0A1S4CVT9"/>
<evidence type="ECO:0000256" key="7">
    <source>
        <dbReference type="ARBA" id="ARBA00022723"/>
    </source>
</evidence>
<keyword evidence="6" id="KW-0812">Transmembrane</keyword>
<keyword evidence="12" id="KW-0472">Membrane</keyword>
<dbReference type="SUPFAM" id="SSF57850">
    <property type="entry name" value="RING/U-box"/>
    <property type="match status" value="1"/>
</dbReference>
<evidence type="ECO:0000256" key="2">
    <source>
        <dbReference type="ARBA" id="ARBA00004167"/>
    </source>
</evidence>
<comment type="pathway">
    <text evidence="3">Protein modification; protein ubiquitination.</text>
</comment>
<evidence type="ECO:0000256" key="11">
    <source>
        <dbReference type="ARBA" id="ARBA00022989"/>
    </source>
</evidence>
<dbReference type="PANTHER" id="PTHR46913:SF1">
    <property type="entry name" value="RING-H2 FINGER PROTEIN ATL16"/>
    <property type="match status" value="1"/>
</dbReference>
<evidence type="ECO:0000256" key="14">
    <source>
        <dbReference type="PROSITE-ProRule" id="PRU00175"/>
    </source>
</evidence>
<dbReference type="GO" id="GO:0016567">
    <property type="term" value="P:protein ubiquitination"/>
    <property type="evidence" value="ECO:0000318"/>
    <property type="project" value="GO_Central"/>
</dbReference>
<dbReference type="EC" id="2.3.2.27" evidence="4"/>
<evidence type="ECO:0000313" key="16">
    <source>
        <dbReference type="RefSeq" id="XP_016505231.1"/>
    </source>
</evidence>
<evidence type="ECO:0000256" key="13">
    <source>
        <dbReference type="ARBA" id="ARBA00024209"/>
    </source>
</evidence>
<keyword evidence="8 14" id="KW-0863">Zinc-finger</keyword>
<gene>
    <name evidence="16" type="primary">LOC107823147</name>
</gene>
<comment type="subcellular location">
    <subcellularLocation>
        <location evidence="2">Membrane</location>
        <topology evidence="2">Single-pass membrane protein</topology>
    </subcellularLocation>
</comment>
<comment type="catalytic activity">
    <reaction evidence="1">
        <text>S-ubiquitinyl-[E2 ubiquitin-conjugating enzyme]-L-cysteine + [acceptor protein]-L-lysine = [E2 ubiquitin-conjugating enzyme]-L-cysteine + N(6)-ubiquitinyl-[acceptor protein]-L-lysine.</text>
        <dbReference type="EC" id="2.3.2.27"/>
    </reaction>
</comment>
<proteinExistence type="inferred from homology"/>
<evidence type="ECO:0000256" key="12">
    <source>
        <dbReference type="ARBA" id="ARBA00023136"/>
    </source>
</evidence>
<evidence type="ECO:0000256" key="5">
    <source>
        <dbReference type="ARBA" id="ARBA00022679"/>
    </source>
</evidence>
<evidence type="ECO:0000259" key="15">
    <source>
        <dbReference type="PROSITE" id="PS50089"/>
    </source>
</evidence>
<dbReference type="GO" id="GO:0061630">
    <property type="term" value="F:ubiquitin protein ligase activity"/>
    <property type="evidence" value="ECO:0007669"/>
    <property type="project" value="UniProtKB-EC"/>
</dbReference>
<keyword evidence="11" id="KW-1133">Transmembrane helix</keyword>
<evidence type="ECO:0000256" key="3">
    <source>
        <dbReference type="ARBA" id="ARBA00004906"/>
    </source>
</evidence>
<dbReference type="UniPathway" id="UPA00143"/>
<keyword evidence="9" id="KW-0833">Ubl conjugation pathway</keyword>
<dbReference type="PANTHER" id="PTHR46913">
    <property type="entry name" value="RING-H2 FINGER PROTEIN ATL16"/>
    <property type="match status" value="1"/>
</dbReference>
<dbReference type="PROSITE" id="PS50089">
    <property type="entry name" value="ZF_RING_2"/>
    <property type="match status" value="1"/>
</dbReference>
<reference evidence="16" key="1">
    <citation type="submission" date="2025-08" db="UniProtKB">
        <authorList>
            <consortium name="RefSeq"/>
        </authorList>
    </citation>
    <scope>IDENTIFICATION</scope>
</reference>